<dbReference type="InterPro" id="IPR000438">
    <property type="entry name" value="Acetyl_CoA_COase_Trfase_b_su"/>
</dbReference>
<protein>
    <submittedName>
        <fullName evidence="4">Uncharacterized protein</fullName>
    </submittedName>
</protein>
<dbReference type="OrthoDB" id="10053020at2759"/>
<dbReference type="SUPFAM" id="SSF52096">
    <property type="entry name" value="ClpP/crotonase"/>
    <property type="match status" value="1"/>
</dbReference>
<gene>
    <name evidence="4" type="ORF">CTOB1V02_LOCUS11924</name>
</gene>
<dbReference type="GO" id="GO:2001295">
    <property type="term" value="P:malonyl-CoA biosynthetic process"/>
    <property type="evidence" value="ECO:0007669"/>
    <property type="project" value="TreeGrafter"/>
</dbReference>
<dbReference type="GO" id="GO:0006633">
    <property type="term" value="P:fatty acid biosynthetic process"/>
    <property type="evidence" value="ECO:0007669"/>
    <property type="project" value="InterPro"/>
</dbReference>
<keyword evidence="2" id="KW-0808">Transferase</keyword>
<dbReference type="AlphaFoldDB" id="A0A7R8WLQ8"/>
<proteinExistence type="inferred from homology"/>
<dbReference type="HAMAP" id="MF_01395">
    <property type="entry name" value="AcetylCoA_CT_beta"/>
    <property type="match status" value="1"/>
</dbReference>
<feature type="compositionally biased region" description="Basic and acidic residues" evidence="3">
    <location>
        <begin position="246"/>
        <end position="259"/>
    </location>
</feature>
<evidence type="ECO:0000256" key="1">
    <source>
        <dbReference type="ARBA" id="ARBA00011842"/>
    </source>
</evidence>
<dbReference type="Pfam" id="PF01039">
    <property type="entry name" value="Carboxyl_trans"/>
    <property type="match status" value="1"/>
</dbReference>
<dbReference type="Gene3D" id="3.90.226.10">
    <property type="entry name" value="2-enoyl-CoA Hydratase, Chain A, domain 1"/>
    <property type="match status" value="1"/>
</dbReference>
<dbReference type="EMBL" id="OB667769">
    <property type="protein sequence ID" value="CAD7234106.1"/>
    <property type="molecule type" value="Genomic_DNA"/>
</dbReference>
<accession>A0A7R8WLQ8</accession>
<sequence>MPIQVDERLKLMFDDGKFEKIALPSVPYDPLKFKDKKKYADRLKDTKAKTGEKDALMIGAGTIGGQNTVIAAFNFAFMGGSMGTAVGEGIVHAAEHAIKSKSALIIVPASGGARMQEGMLSLMQMPRTIIAVDMVKEQGLPYIVMLANPTTGGVSASFAMVGDIHIAEPGATIGFAGRRVIEETVRETLPDDFQTAEYLLEHGMVDMVVSRCDLNKEIGQLLDLLMQPTKPYTPKEKGNGYGGAKTDVKGKKSGPENGKKIGPVSLKPADSVKKQAANTSAAKNKRAKKK</sequence>
<dbReference type="PANTHER" id="PTHR42995">
    <property type="entry name" value="ACETYL-COENZYME A CARBOXYLASE CARBOXYL TRANSFERASE SUBUNIT BETA, CHLOROPLASTIC"/>
    <property type="match status" value="1"/>
</dbReference>
<organism evidence="4">
    <name type="scientific">Cyprideis torosa</name>
    <dbReference type="NCBI Taxonomy" id="163714"/>
    <lineage>
        <taxon>Eukaryota</taxon>
        <taxon>Metazoa</taxon>
        <taxon>Ecdysozoa</taxon>
        <taxon>Arthropoda</taxon>
        <taxon>Crustacea</taxon>
        <taxon>Oligostraca</taxon>
        <taxon>Ostracoda</taxon>
        <taxon>Podocopa</taxon>
        <taxon>Podocopida</taxon>
        <taxon>Cytherocopina</taxon>
        <taxon>Cytheroidea</taxon>
        <taxon>Cytherideidae</taxon>
        <taxon>Cyprideis</taxon>
    </lineage>
</organism>
<evidence type="ECO:0000256" key="3">
    <source>
        <dbReference type="SAM" id="MobiDB-lite"/>
    </source>
</evidence>
<dbReference type="PRINTS" id="PR01070">
    <property type="entry name" value="ACCCTRFRASEB"/>
</dbReference>
<comment type="subunit">
    <text evidence="1">Acetyl-CoA carboxylase is a heterohexamer composed of biotin carboxyl carrier protein, biotin carboxylase and 2 subunits each of ACCase subunit alpha and ACCase plastid-coded subunit beta (accD).</text>
</comment>
<dbReference type="InterPro" id="IPR034733">
    <property type="entry name" value="AcCoA_carboxyl_beta"/>
</dbReference>
<dbReference type="InterPro" id="IPR029045">
    <property type="entry name" value="ClpP/crotonase-like_dom_sf"/>
</dbReference>
<evidence type="ECO:0000313" key="4">
    <source>
        <dbReference type="EMBL" id="CAD7234106.1"/>
    </source>
</evidence>
<dbReference type="GO" id="GO:0016740">
    <property type="term" value="F:transferase activity"/>
    <property type="evidence" value="ECO:0007669"/>
    <property type="project" value="UniProtKB-KW"/>
</dbReference>
<feature type="region of interest" description="Disordered" evidence="3">
    <location>
        <begin position="232"/>
        <end position="290"/>
    </location>
</feature>
<name>A0A7R8WLQ8_9CRUS</name>
<dbReference type="GO" id="GO:0003989">
    <property type="term" value="F:acetyl-CoA carboxylase activity"/>
    <property type="evidence" value="ECO:0007669"/>
    <property type="project" value="InterPro"/>
</dbReference>
<evidence type="ECO:0000256" key="2">
    <source>
        <dbReference type="ARBA" id="ARBA00022679"/>
    </source>
</evidence>
<dbReference type="GO" id="GO:0009329">
    <property type="term" value="C:acetate CoA-transferase complex"/>
    <property type="evidence" value="ECO:0007669"/>
    <property type="project" value="TreeGrafter"/>
</dbReference>
<dbReference type="InterPro" id="IPR011762">
    <property type="entry name" value="COA_CT_N"/>
</dbReference>
<reference evidence="4" key="1">
    <citation type="submission" date="2020-11" db="EMBL/GenBank/DDBJ databases">
        <authorList>
            <person name="Tran Van P."/>
        </authorList>
    </citation>
    <scope>NUCLEOTIDE SEQUENCE</scope>
</reference>
<dbReference type="PROSITE" id="PS50980">
    <property type="entry name" value="COA_CT_NTER"/>
    <property type="match status" value="1"/>
</dbReference>
<dbReference type="PANTHER" id="PTHR42995:SF5">
    <property type="entry name" value="ACETYL-COENZYME A CARBOXYLASE CARBOXYL TRANSFERASE SUBUNIT BETA, CHLOROPLASTIC"/>
    <property type="match status" value="1"/>
</dbReference>